<dbReference type="PANTHER" id="PTHR43198">
    <property type="entry name" value="BIFUNCTIONAL TH2 PROTEIN"/>
    <property type="match status" value="1"/>
</dbReference>
<dbReference type="InterPro" id="IPR050967">
    <property type="entry name" value="Thiamine_Salvage_TenA"/>
</dbReference>
<accession>A0A260TTH6</accession>
<evidence type="ECO:0000259" key="2">
    <source>
        <dbReference type="Pfam" id="PF03070"/>
    </source>
</evidence>
<dbReference type="CDD" id="cd19365">
    <property type="entry name" value="TenA_C-like"/>
    <property type="match status" value="1"/>
</dbReference>
<name>A0A143QFA9_RHOFA</name>
<dbReference type="InterPro" id="IPR004305">
    <property type="entry name" value="Thiaminase-2/PQQC"/>
</dbReference>
<dbReference type="EMBL" id="CP015220">
    <property type="protein sequence ID" value="AMY21438.1"/>
    <property type="molecule type" value="Genomic_DNA"/>
</dbReference>
<accession>A0A143QFA9</accession>
<reference evidence="4" key="2">
    <citation type="submission" date="2016-04" db="EMBL/GenBank/DDBJ databases">
        <title>Complete Genome and Plasmid Sequences for Rhodococcus fascians D188 and Draft Sequences for Rhodococcus spp. Isolates PBTS 1 and PBTS 2.</title>
        <authorList>
            <person name="Stamer R."/>
            <person name="Vereecke D."/>
            <person name="Zhang Y."/>
            <person name="Schilkey F."/>
            <person name="Devitt N."/>
            <person name="Randall J."/>
        </authorList>
    </citation>
    <scope>NUCLEOTIDE SEQUENCE [LARGE SCALE GENOMIC DNA]</scope>
    <source>
        <strain evidence="4">PBTS2</strain>
    </source>
</reference>
<dbReference type="AlphaFoldDB" id="A0A143QFA9"/>
<reference evidence="3 4" key="1">
    <citation type="journal article" date="2016" name="Genome Announc.">
        <title>Complete Genome and Plasmid Sequences for Rhodococcus fascians D188 and Draft Sequences for Rhodococcus Isolates PBTS 1 and PBTS 2.</title>
        <authorList>
            <person name="Stamler R.A."/>
            <person name="Vereecke D."/>
            <person name="Zhang Y."/>
            <person name="Schilkey F."/>
            <person name="Devitt N."/>
            <person name="Randall J.J."/>
        </authorList>
    </citation>
    <scope>NUCLEOTIDE SEQUENCE [LARGE SCALE GENOMIC DNA]</scope>
    <source>
        <strain evidence="3 4">PBTS2</strain>
    </source>
</reference>
<dbReference type="EC" id="3.5.99.2" evidence="3"/>
<sequence>MTPVVSADPVRFTDRLWDASAHIRRAIDDLEFLRRLGAGTLPLDAFRRYLEQDSLYLGGYVKSLSLLAAHAPTPVAGAFWAGAAASAMDEAASHEAMLTGDVLPSSTETPTPSPACLGYTSYLTAVAATEPYPVAAAAVLPCFWIYADVGRSLAGAAKAVLARDPGHPYAQWVANYDAPEFHAIVDAAKGFVDDAADSATELQREQMIDAFVVASRYELMFWDSALHPTPWPSTESAVHA</sequence>
<dbReference type="GO" id="GO:0050334">
    <property type="term" value="F:thiaminase activity"/>
    <property type="evidence" value="ECO:0007669"/>
    <property type="project" value="UniProtKB-EC"/>
</dbReference>
<evidence type="ECO:0000256" key="1">
    <source>
        <dbReference type="ARBA" id="ARBA00004948"/>
    </source>
</evidence>
<keyword evidence="3" id="KW-0378">Hydrolase</keyword>
<dbReference type="Pfam" id="PF03070">
    <property type="entry name" value="TENA_THI-4"/>
    <property type="match status" value="1"/>
</dbReference>
<feature type="domain" description="Thiaminase-2/PQQC" evidence="2">
    <location>
        <begin position="31"/>
        <end position="226"/>
    </location>
</feature>
<dbReference type="GO" id="GO:0005829">
    <property type="term" value="C:cytosol"/>
    <property type="evidence" value="ECO:0007669"/>
    <property type="project" value="TreeGrafter"/>
</dbReference>
<dbReference type="OrthoDB" id="34166at2"/>
<keyword evidence="4" id="KW-1185">Reference proteome</keyword>
<evidence type="ECO:0000313" key="4">
    <source>
        <dbReference type="Proteomes" id="UP000076038"/>
    </source>
</evidence>
<proteinExistence type="predicted"/>
<organism evidence="3 4">
    <name type="scientific">Rhodococcoides fascians</name>
    <name type="common">Rhodococcus fascians</name>
    <dbReference type="NCBI Taxonomy" id="1828"/>
    <lineage>
        <taxon>Bacteria</taxon>
        <taxon>Bacillati</taxon>
        <taxon>Actinomycetota</taxon>
        <taxon>Actinomycetes</taxon>
        <taxon>Mycobacteriales</taxon>
        <taxon>Nocardiaceae</taxon>
        <taxon>Rhodococcoides</taxon>
    </lineage>
</organism>
<gene>
    <name evidence="3" type="primary">tenA</name>
    <name evidence="3" type="ORF">A3Q41_00110</name>
</gene>
<dbReference type="PATRIC" id="fig|1653479.3.peg.111"/>
<dbReference type="Proteomes" id="UP000076038">
    <property type="component" value="Chromosome"/>
</dbReference>
<dbReference type="RefSeq" id="WP_048320647.1">
    <property type="nucleotide sequence ID" value="NZ_CAKKLU010000022.1"/>
</dbReference>
<dbReference type="SUPFAM" id="SSF48613">
    <property type="entry name" value="Heme oxygenase-like"/>
    <property type="match status" value="1"/>
</dbReference>
<evidence type="ECO:0000313" key="3">
    <source>
        <dbReference type="EMBL" id="AMY21438.1"/>
    </source>
</evidence>
<comment type="pathway">
    <text evidence="1">Cofactor biosynthesis; thiamine diphosphate biosynthesis.</text>
</comment>
<dbReference type="PANTHER" id="PTHR43198:SF2">
    <property type="entry name" value="SI:CH1073-67J19.1-RELATED"/>
    <property type="match status" value="1"/>
</dbReference>
<dbReference type="KEGG" id="rhs:A3Q41_00110"/>
<dbReference type="InterPro" id="IPR016084">
    <property type="entry name" value="Haem_Oase-like_multi-hlx"/>
</dbReference>
<protein>
    <submittedName>
        <fullName evidence="3">Aminopyrimidine aminohydrolase</fullName>
        <ecNumber evidence="3">3.5.99.2</ecNumber>
    </submittedName>
</protein>
<dbReference type="Gene3D" id="1.20.910.10">
    <property type="entry name" value="Heme oxygenase-like"/>
    <property type="match status" value="1"/>
</dbReference>